<dbReference type="AlphaFoldDB" id="A0A397G0I5"/>
<gene>
    <name evidence="1" type="ORF">Glove_724g2</name>
</gene>
<evidence type="ECO:0000313" key="1">
    <source>
        <dbReference type="EMBL" id="RHZ44455.1"/>
    </source>
</evidence>
<name>A0A397G0I5_9GLOM</name>
<evidence type="ECO:0000313" key="2">
    <source>
        <dbReference type="Proteomes" id="UP000266861"/>
    </source>
</evidence>
<dbReference type="Proteomes" id="UP000266861">
    <property type="component" value="Unassembled WGS sequence"/>
</dbReference>
<reference evidence="1 2" key="1">
    <citation type="submission" date="2018-08" db="EMBL/GenBank/DDBJ databases">
        <title>Genome and evolution of the arbuscular mycorrhizal fungus Diversispora epigaea (formerly Glomus versiforme) and its bacterial endosymbionts.</title>
        <authorList>
            <person name="Sun X."/>
            <person name="Fei Z."/>
            <person name="Harrison M."/>
        </authorList>
    </citation>
    <scope>NUCLEOTIDE SEQUENCE [LARGE SCALE GENOMIC DNA]</scope>
    <source>
        <strain evidence="1 2">IT104</strain>
    </source>
</reference>
<proteinExistence type="predicted"/>
<organism evidence="1 2">
    <name type="scientific">Diversispora epigaea</name>
    <dbReference type="NCBI Taxonomy" id="1348612"/>
    <lineage>
        <taxon>Eukaryota</taxon>
        <taxon>Fungi</taxon>
        <taxon>Fungi incertae sedis</taxon>
        <taxon>Mucoromycota</taxon>
        <taxon>Glomeromycotina</taxon>
        <taxon>Glomeromycetes</taxon>
        <taxon>Diversisporales</taxon>
        <taxon>Diversisporaceae</taxon>
        <taxon>Diversispora</taxon>
    </lineage>
</organism>
<keyword evidence="2" id="KW-1185">Reference proteome</keyword>
<dbReference type="EMBL" id="PQFF01000572">
    <property type="protein sequence ID" value="RHZ44455.1"/>
    <property type="molecule type" value="Genomic_DNA"/>
</dbReference>
<comment type="caution">
    <text evidence="1">The sequence shown here is derived from an EMBL/GenBank/DDBJ whole genome shotgun (WGS) entry which is preliminary data.</text>
</comment>
<accession>A0A397G0I5</accession>
<sequence length="178" mass="19999">MLKPLPFIINNNNNNNNNNRNDYNSSRRTIETISKIIKEDGVKLIATGSAYPVYCNDLLAPPFSLASKFSGLVYMKKNIYVQIDRTQGVLGYHNQAPILYVPLVFGILKIVKDTDRPSTDDLPLLVYDRTRDSSLSTFSIITLCDCCLHLKLAIYYNLSLLASDKTRDSSLPAETFLA</sequence>
<protein>
    <submittedName>
        <fullName evidence="1">Uncharacterized protein</fullName>
    </submittedName>
</protein>